<accession>A0AA40B6F2</accession>
<dbReference type="Gene3D" id="1.10.4160.10">
    <property type="entry name" value="Hydantoin permease"/>
    <property type="match status" value="1"/>
</dbReference>
<feature type="transmembrane region" description="Helical" evidence="8">
    <location>
        <begin position="439"/>
        <end position="461"/>
    </location>
</feature>
<protein>
    <submittedName>
        <fullName evidence="9">Purine-cytosine permease FCY21</fullName>
    </submittedName>
</protein>
<evidence type="ECO:0000313" key="10">
    <source>
        <dbReference type="Proteomes" id="UP001172101"/>
    </source>
</evidence>
<dbReference type="InterPro" id="IPR001248">
    <property type="entry name" value="Pur-cyt_permease"/>
</dbReference>
<dbReference type="Proteomes" id="UP001172101">
    <property type="component" value="Unassembled WGS sequence"/>
</dbReference>
<organism evidence="9 10">
    <name type="scientific">Lasiosphaeria miniovina</name>
    <dbReference type="NCBI Taxonomy" id="1954250"/>
    <lineage>
        <taxon>Eukaryota</taxon>
        <taxon>Fungi</taxon>
        <taxon>Dikarya</taxon>
        <taxon>Ascomycota</taxon>
        <taxon>Pezizomycotina</taxon>
        <taxon>Sordariomycetes</taxon>
        <taxon>Sordariomycetidae</taxon>
        <taxon>Sordariales</taxon>
        <taxon>Lasiosphaeriaceae</taxon>
        <taxon>Lasiosphaeria</taxon>
    </lineage>
</organism>
<dbReference type="EMBL" id="JAUIRO010000002">
    <property type="protein sequence ID" value="KAK0728580.1"/>
    <property type="molecule type" value="Genomic_DNA"/>
</dbReference>
<sequence>MVIPCPRLDGVKETWLAEWSHLDEEAKIEGADGEALTTTTSDSSPSNGPAVVVAEAAAAATKTRPEGILAKLRRYEAILDAKLGVEAHAVDRKRAEDRDPSFASWHNQAVMFLLWMSSTLNLGCFAVGFLGMEMGLDLRRTLVIIVFGTLVGSAVTGWCATIGPKTGLRQVSISRYSMGWWPSKLIAALNVVEQVGWSAIGSITGGLALSAVSDGGVGSALGVVIASVLGFVVSFVGLKAVFQYEKFAGLLLVVVFVVMYAETGRFADMAATTELQGPALSAATLSLFSVVYGSSASWSSIVADYYVEYPVDTSSLKVFVLTTLGICLPTVFGMCLGAVVASALHNHPRWEAAYAKGIGFLVQAAIRPTGFAKLLLVLLALSGIATNAVSIYSASLSMQQMGRPLGVVPRFFWTSLMFVAVVLLSLVGRDKFVGFLENFLSLLGYWVTSFFVIIFCEHYVFRRGSYQLYDLDAWNTPSLMPVGLAEGYVGALAALIGDPKHGGDLGNELAFVSTLVVYVPARWLEYRFPKR</sequence>
<evidence type="ECO:0000256" key="3">
    <source>
        <dbReference type="ARBA" id="ARBA00022448"/>
    </source>
</evidence>
<comment type="subcellular location">
    <subcellularLocation>
        <location evidence="1">Membrane</location>
        <topology evidence="1">Multi-pass membrane protein</topology>
    </subcellularLocation>
</comment>
<name>A0AA40B6F2_9PEZI</name>
<dbReference type="GO" id="GO:0000329">
    <property type="term" value="C:fungal-type vacuole membrane"/>
    <property type="evidence" value="ECO:0007669"/>
    <property type="project" value="TreeGrafter"/>
</dbReference>
<keyword evidence="4 8" id="KW-0812">Transmembrane</keyword>
<dbReference type="GO" id="GO:0022857">
    <property type="term" value="F:transmembrane transporter activity"/>
    <property type="evidence" value="ECO:0007669"/>
    <property type="project" value="InterPro"/>
</dbReference>
<feature type="transmembrane region" description="Helical" evidence="8">
    <location>
        <begin position="279"/>
        <end position="306"/>
    </location>
</feature>
<dbReference type="Pfam" id="PF02133">
    <property type="entry name" value="Transp_cyt_pur"/>
    <property type="match status" value="1"/>
</dbReference>
<comment type="caution">
    <text evidence="9">The sequence shown here is derived from an EMBL/GenBank/DDBJ whole genome shotgun (WGS) entry which is preliminary data.</text>
</comment>
<reference evidence="9" key="1">
    <citation type="submission" date="2023-06" db="EMBL/GenBank/DDBJ databases">
        <title>Genome-scale phylogeny and comparative genomics of the fungal order Sordariales.</title>
        <authorList>
            <consortium name="Lawrence Berkeley National Laboratory"/>
            <person name="Hensen N."/>
            <person name="Bonometti L."/>
            <person name="Westerberg I."/>
            <person name="Brannstrom I.O."/>
            <person name="Guillou S."/>
            <person name="Cros-Aarteil S."/>
            <person name="Calhoun S."/>
            <person name="Haridas S."/>
            <person name="Kuo A."/>
            <person name="Mondo S."/>
            <person name="Pangilinan J."/>
            <person name="Riley R."/>
            <person name="LaButti K."/>
            <person name="Andreopoulos B."/>
            <person name="Lipzen A."/>
            <person name="Chen C."/>
            <person name="Yanf M."/>
            <person name="Daum C."/>
            <person name="Ng V."/>
            <person name="Clum A."/>
            <person name="Steindorff A."/>
            <person name="Ohm R."/>
            <person name="Martin F."/>
            <person name="Silar P."/>
            <person name="Natvig D."/>
            <person name="Lalanne C."/>
            <person name="Gautier V."/>
            <person name="Ament-velasquez S.L."/>
            <person name="Kruys A."/>
            <person name="Hutchinson M.I."/>
            <person name="Powell A.J."/>
            <person name="Barry K."/>
            <person name="Miller A.N."/>
            <person name="Grigoriev I.V."/>
            <person name="Debuchy R."/>
            <person name="Gladieux P."/>
            <person name="Thoren M.H."/>
            <person name="Johannesson H."/>
        </authorList>
    </citation>
    <scope>NUCLEOTIDE SEQUENCE</scope>
    <source>
        <strain evidence="9">SMH2392-1A</strain>
    </source>
</reference>
<feature type="transmembrane region" description="Helical" evidence="8">
    <location>
        <begin position="109"/>
        <end position="130"/>
    </location>
</feature>
<feature type="transmembrane region" description="Helical" evidence="8">
    <location>
        <begin position="217"/>
        <end position="238"/>
    </location>
</feature>
<feature type="transmembrane region" description="Helical" evidence="8">
    <location>
        <begin position="374"/>
        <end position="395"/>
    </location>
</feature>
<dbReference type="PIRSF" id="PIRSF002744">
    <property type="entry name" value="Pur-cyt_permease"/>
    <property type="match status" value="1"/>
</dbReference>
<dbReference type="GeneID" id="85329765"/>
<evidence type="ECO:0000313" key="9">
    <source>
        <dbReference type="EMBL" id="KAK0728580.1"/>
    </source>
</evidence>
<keyword evidence="6 7" id="KW-0472">Membrane</keyword>
<keyword evidence="10" id="KW-1185">Reference proteome</keyword>
<dbReference type="GO" id="GO:0005886">
    <property type="term" value="C:plasma membrane"/>
    <property type="evidence" value="ECO:0007669"/>
    <property type="project" value="TreeGrafter"/>
</dbReference>
<dbReference type="PANTHER" id="PTHR31806:SF7">
    <property type="entry name" value="TRANSPORTER, PUTATIVE (AFU_ORTHOLOGUE AFUA_2G04690)-RELATED"/>
    <property type="match status" value="1"/>
</dbReference>
<keyword evidence="3 7" id="KW-0813">Transport</keyword>
<feature type="transmembrane region" description="Helical" evidence="8">
    <location>
        <begin position="142"/>
        <end position="164"/>
    </location>
</feature>
<keyword evidence="5 8" id="KW-1133">Transmembrane helix</keyword>
<dbReference type="AlphaFoldDB" id="A0AA40B6F2"/>
<evidence type="ECO:0000256" key="6">
    <source>
        <dbReference type="ARBA" id="ARBA00023136"/>
    </source>
</evidence>
<comment type="similarity">
    <text evidence="2 7">Belongs to the purine-cytosine permease (2.A.39) family.</text>
</comment>
<evidence type="ECO:0000256" key="7">
    <source>
        <dbReference type="PIRNR" id="PIRNR002744"/>
    </source>
</evidence>
<evidence type="ECO:0000256" key="1">
    <source>
        <dbReference type="ARBA" id="ARBA00004141"/>
    </source>
</evidence>
<gene>
    <name evidence="9" type="ORF">B0T26DRAFT_768242</name>
</gene>
<proteinExistence type="inferred from homology"/>
<feature type="transmembrane region" description="Helical" evidence="8">
    <location>
        <begin position="407"/>
        <end position="427"/>
    </location>
</feature>
<feature type="transmembrane region" description="Helical" evidence="8">
    <location>
        <begin position="247"/>
        <end position="267"/>
    </location>
</feature>
<evidence type="ECO:0000256" key="8">
    <source>
        <dbReference type="SAM" id="Phobius"/>
    </source>
</evidence>
<evidence type="ECO:0000256" key="5">
    <source>
        <dbReference type="ARBA" id="ARBA00022989"/>
    </source>
</evidence>
<feature type="transmembrane region" description="Helical" evidence="8">
    <location>
        <begin position="318"/>
        <end position="344"/>
    </location>
</feature>
<dbReference type="PANTHER" id="PTHR31806">
    <property type="entry name" value="PURINE-CYTOSINE PERMEASE FCY2-RELATED"/>
    <property type="match status" value="1"/>
</dbReference>
<evidence type="ECO:0000256" key="2">
    <source>
        <dbReference type="ARBA" id="ARBA00008974"/>
    </source>
</evidence>
<evidence type="ECO:0000256" key="4">
    <source>
        <dbReference type="ARBA" id="ARBA00022692"/>
    </source>
</evidence>
<dbReference type="InterPro" id="IPR026030">
    <property type="entry name" value="Pur-cyt_permease_Fcy2/21/22"/>
</dbReference>
<dbReference type="RefSeq" id="XP_060301435.1">
    <property type="nucleotide sequence ID" value="XM_060446495.1"/>
</dbReference>